<evidence type="ECO:0000313" key="1">
    <source>
        <dbReference type="EMBL" id="AFI78767.1"/>
    </source>
</evidence>
<organism evidence="1">
    <name type="scientific">uncultured bacterium ws198A12</name>
    <dbReference type="NCBI Taxonomy" id="1131830"/>
    <lineage>
        <taxon>Bacteria</taxon>
        <taxon>environmental samples</taxon>
    </lineage>
</organism>
<reference evidence="1" key="1">
    <citation type="journal article" date="2012" name="ISME J.">
        <title>Roseobacter clade bacteria are abundant in coastal sediments and encode a novel combination of sulfur oxidation genes.</title>
        <authorList>
            <person name="Lenk S."/>
            <person name="Moraru C."/>
            <person name="Hahnke S."/>
            <person name="Arnds J."/>
            <person name="Richter M."/>
            <person name="Kube M."/>
            <person name="Reinhardt R."/>
            <person name="Brinkhoff T."/>
            <person name="Harder J."/>
            <person name="Amann R."/>
            <person name="Mussmann M."/>
        </authorList>
    </citation>
    <scope>NUCLEOTIDE SEQUENCE</scope>
</reference>
<dbReference type="EMBL" id="JQ256790">
    <property type="protein sequence ID" value="AFI78767.1"/>
    <property type="molecule type" value="Genomic_DNA"/>
</dbReference>
<dbReference type="InterPro" id="IPR041881">
    <property type="entry name" value="PqqD_sf"/>
</dbReference>
<protein>
    <recommendedName>
        <fullName evidence="2">PqqD family protein</fullName>
    </recommendedName>
</protein>
<gene>
    <name evidence="1" type="ORF">ws198A12_0015</name>
</gene>
<name>I1X5J2_9BACT</name>
<dbReference type="Gene3D" id="1.10.10.1150">
    <property type="entry name" value="Coenzyme PQQ synthesis protein D (PqqD)"/>
    <property type="match status" value="1"/>
</dbReference>
<dbReference type="InterPro" id="IPR008792">
    <property type="entry name" value="PQQD"/>
</dbReference>
<dbReference type="Pfam" id="PF05402">
    <property type="entry name" value="PqqD"/>
    <property type="match status" value="1"/>
</dbReference>
<proteinExistence type="predicted"/>
<sequence>MAERTQPNKICRPREDLGIERIEDDLLILDKRNQKVHQLNTTASVIWANIIAGQETDGIVREIVETFDISPEVASQDVTRIVDEFCALGLLENPAEHSNH</sequence>
<accession>I1X5J2</accession>
<dbReference type="AlphaFoldDB" id="I1X5J2"/>
<evidence type="ECO:0008006" key="2">
    <source>
        <dbReference type="Google" id="ProtNLM"/>
    </source>
</evidence>